<evidence type="ECO:0000313" key="14">
    <source>
        <dbReference type="Proteomes" id="UP001168990"/>
    </source>
</evidence>
<dbReference type="NCBIfam" id="TIGR00813">
    <property type="entry name" value="sss"/>
    <property type="match status" value="1"/>
</dbReference>
<comment type="subcellular location">
    <subcellularLocation>
        <location evidence="1">Cell membrane</location>
        <topology evidence="1">Multi-pass membrane protein</topology>
    </subcellularLocation>
</comment>
<reference evidence="13" key="1">
    <citation type="journal article" date="2023" name="bioRxiv">
        <title>Scaffold-level genome assemblies of two parasitoid biocontrol wasps reveal the parthenogenesis mechanism and an associated novel virus.</title>
        <authorList>
            <person name="Inwood S."/>
            <person name="Skelly J."/>
            <person name="Guhlin J."/>
            <person name="Harrop T."/>
            <person name="Goldson S."/>
            <person name="Dearden P."/>
        </authorList>
    </citation>
    <scope>NUCLEOTIDE SEQUENCE</scope>
    <source>
        <strain evidence="13">Irish</strain>
        <tissue evidence="13">Whole body</tissue>
    </source>
</reference>
<dbReference type="AlphaFoldDB" id="A0AA39FUJ2"/>
<evidence type="ECO:0000256" key="11">
    <source>
        <dbReference type="RuleBase" id="RU362091"/>
    </source>
</evidence>
<keyword evidence="5 12" id="KW-0812">Transmembrane</keyword>
<keyword evidence="8" id="KW-0406">Ion transport</keyword>
<feature type="transmembrane region" description="Helical" evidence="12">
    <location>
        <begin position="274"/>
        <end position="295"/>
    </location>
</feature>
<evidence type="ECO:0000313" key="13">
    <source>
        <dbReference type="EMBL" id="KAK0176100.1"/>
    </source>
</evidence>
<keyword evidence="7" id="KW-0915">Sodium</keyword>
<evidence type="ECO:0000256" key="6">
    <source>
        <dbReference type="ARBA" id="ARBA00022989"/>
    </source>
</evidence>
<dbReference type="PANTHER" id="PTHR42985:SF40">
    <property type="entry name" value="LD47995P-RELATED"/>
    <property type="match status" value="1"/>
</dbReference>
<evidence type="ECO:0000256" key="8">
    <source>
        <dbReference type="ARBA" id="ARBA00023065"/>
    </source>
</evidence>
<dbReference type="Gene3D" id="1.20.1730.10">
    <property type="entry name" value="Sodium/glucose cotransporter"/>
    <property type="match status" value="1"/>
</dbReference>
<keyword evidence="4" id="KW-1003">Cell membrane</keyword>
<evidence type="ECO:0000256" key="7">
    <source>
        <dbReference type="ARBA" id="ARBA00023053"/>
    </source>
</evidence>
<feature type="transmembrane region" description="Helical" evidence="12">
    <location>
        <begin position="156"/>
        <end position="179"/>
    </location>
</feature>
<evidence type="ECO:0000256" key="5">
    <source>
        <dbReference type="ARBA" id="ARBA00022692"/>
    </source>
</evidence>
<dbReference type="InterPro" id="IPR051163">
    <property type="entry name" value="Sodium:Solute_Symporter_SSF"/>
</dbReference>
<dbReference type="GO" id="GO:0005886">
    <property type="term" value="C:plasma membrane"/>
    <property type="evidence" value="ECO:0007669"/>
    <property type="project" value="UniProtKB-SubCell"/>
</dbReference>
<dbReference type="GO" id="GO:0015293">
    <property type="term" value="F:symporter activity"/>
    <property type="evidence" value="ECO:0007669"/>
    <property type="project" value="TreeGrafter"/>
</dbReference>
<feature type="transmembrane region" description="Helical" evidence="12">
    <location>
        <begin position="47"/>
        <end position="67"/>
    </location>
</feature>
<protein>
    <recommendedName>
        <fullName evidence="15">Sodium-dependent multivitamin transporter</fullName>
    </recommendedName>
</protein>
<evidence type="ECO:0000256" key="2">
    <source>
        <dbReference type="ARBA" id="ARBA00006434"/>
    </source>
</evidence>
<gene>
    <name evidence="13" type="ORF">PV328_000268</name>
</gene>
<feature type="transmembrane region" description="Helical" evidence="12">
    <location>
        <begin position="333"/>
        <end position="358"/>
    </location>
</feature>
<evidence type="ECO:0000256" key="4">
    <source>
        <dbReference type="ARBA" id="ARBA00022475"/>
    </source>
</evidence>
<feature type="transmembrane region" description="Helical" evidence="12">
    <location>
        <begin position="235"/>
        <end position="253"/>
    </location>
</feature>
<feature type="transmembrane region" description="Helical" evidence="12">
    <location>
        <begin position="512"/>
        <end position="534"/>
    </location>
</feature>
<feature type="transmembrane region" description="Helical" evidence="12">
    <location>
        <begin position="186"/>
        <end position="205"/>
    </location>
</feature>
<dbReference type="InterPro" id="IPR001734">
    <property type="entry name" value="Na/solute_symporter"/>
</dbReference>
<feature type="transmembrane region" description="Helical" evidence="12">
    <location>
        <begin position="6"/>
        <end position="27"/>
    </location>
</feature>
<dbReference type="InterPro" id="IPR038377">
    <property type="entry name" value="Na/Glc_symporter_sf"/>
</dbReference>
<name>A0AA39FUJ2_9HYME</name>
<keyword evidence="14" id="KW-1185">Reference proteome</keyword>
<comment type="similarity">
    <text evidence="2 11">Belongs to the sodium:solute symporter (SSF) (TC 2.A.21) family.</text>
</comment>
<comment type="caution">
    <text evidence="13">The sequence shown here is derived from an EMBL/GenBank/DDBJ whole genome shotgun (WGS) entry which is preliminary data.</text>
</comment>
<sequence length="593" mass="65081">MTLSWPDYIVIALMIIISVGIGIYYRFSGGRQKTIEEYFSANRSMKVIPVGIALMVSFMSAITLLGVSAENYVFGTQFVIINFSYLLGTPLVCYGYLPVFYKLQATSVYEYLEKRFGVETRLLASFILWIQILMYSGVVLYAPALAFETTTGLSRLTSILSIGLACAFYSSIGGIKAVLITDVFQAILMFASLIIVIGTAAYTVGGLDEIWNIADAGGRLEFGNISFDPTERHTLWNLTIGGLCTFLSLYAVNQVQVQRLLTVKDLKSARNAMWISWPILTALSFMTCFSGLAIYSKYNNCDPLAANRIKSIDMLMPFYVMETMSSVPGLPGLFIAGIFSAGLSTISAALNSLSAISLEDYIKPLYTKCTKKEISGSSSLFLSKILAFSLGLVCIALAMVAQYLGNVLQTSLTIFGAVGGPLLGLFTLGMLCQSANQRGAMTGIICSLVFVIWIAFGGPRPKPHTLPTSIRGCSNSTLLNQATNIVDLNNSNSTLFSSSRDSDFFYLYRISYMWYSTIGCLIAIIIGWIVSNILQCIGLEKPRHIHPDLFFPFIANRIIKSRENANKKSSNYILPDEYTLNSCGRNNSESTPI</sequence>
<dbReference type="EMBL" id="JAQQBS010000001">
    <property type="protein sequence ID" value="KAK0176100.1"/>
    <property type="molecule type" value="Genomic_DNA"/>
</dbReference>
<evidence type="ECO:0000256" key="3">
    <source>
        <dbReference type="ARBA" id="ARBA00022448"/>
    </source>
</evidence>
<organism evidence="13 14">
    <name type="scientific">Microctonus aethiopoides</name>
    <dbReference type="NCBI Taxonomy" id="144406"/>
    <lineage>
        <taxon>Eukaryota</taxon>
        <taxon>Metazoa</taxon>
        <taxon>Ecdysozoa</taxon>
        <taxon>Arthropoda</taxon>
        <taxon>Hexapoda</taxon>
        <taxon>Insecta</taxon>
        <taxon>Pterygota</taxon>
        <taxon>Neoptera</taxon>
        <taxon>Endopterygota</taxon>
        <taxon>Hymenoptera</taxon>
        <taxon>Apocrita</taxon>
        <taxon>Ichneumonoidea</taxon>
        <taxon>Braconidae</taxon>
        <taxon>Euphorinae</taxon>
        <taxon>Microctonus</taxon>
    </lineage>
</organism>
<evidence type="ECO:0000256" key="1">
    <source>
        <dbReference type="ARBA" id="ARBA00004651"/>
    </source>
</evidence>
<keyword evidence="9 12" id="KW-0472">Membrane</keyword>
<evidence type="ECO:0008006" key="15">
    <source>
        <dbReference type="Google" id="ProtNLM"/>
    </source>
</evidence>
<feature type="transmembrane region" description="Helical" evidence="12">
    <location>
        <begin position="439"/>
        <end position="456"/>
    </location>
</feature>
<dbReference type="Proteomes" id="UP001168990">
    <property type="component" value="Unassembled WGS sequence"/>
</dbReference>
<feature type="transmembrane region" description="Helical" evidence="12">
    <location>
        <begin position="79"/>
        <end position="101"/>
    </location>
</feature>
<evidence type="ECO:0000256" key="9">
    <source>
        <dbReference type="ARBA" id="ARBA00023136"/>
    </source>
</evidence>
<reference evidence="13" key="2">
    <citation type="submission" date="2023-03" db="EMBL/GenBank/DDBJ databases">
        <authorList>
            <person name="Inwood S.N."/>
            <person name="Skelly J.G."/>
            <person name="Guhlin J."/>
            <person name="Harrop T.W.R."/>
            <person name="Goldson S.G."/>
            <person name="Dearden P.K."/>
        </authorList>
    </citation>
    <scope>NUCLEOTIDE SEQUENCE</scope>
    <source>
        <strain evidence="13">Irish</strain>
        <tissue evidence="13">Whole body</tissue>
    </source>
</reference>
<feature type="transmembrane region" description="Helical" evidence="12">
    <location>
        <begin position="379"/>
        <end position="404"/>
    </location>
</feature>
<dbReference type="CDD" id="cd11492">
    <property type="entry name" value="SLC5sbd_NIS-SMVT"/>
    <property type="match status" value="1"/>
</dbReference>
<feature type="transmembrane region" description="Helical" evidence="12">
    <location>
        <begin position="122"/>
        <end position="144"/>
    </location>
</feature>
<keyword evidence="10" id="KW-0739">Sodium transport</keyword>
<dbReference type="PROSITE" id="PS50283">
    <property type="entry name" value="NA_SOLUT_SYMP_3"/>
    <property type="match status" value="1"/>
</dbReference>
<dbReference type="Pfam" id="PF00474">
    <property type="entry name" value="SSF"/>
    <property type="match status" value="1"/>
</dbReference>
<accession>A0AA39FUJ2</accession>
<feature type="transmembrane region" description="Helical" evidence="12">
    <location>
        <begin position="410"/>
        <end position="432"/>
    </location>
</feature>
<dbReference type="GO" id="GO:0006814">
    <property type="term" value="P:sodium ion transport"/>
    <property type="evidence" value="ECO:0007669"/>
    <property type="project" value="UniProtKB-KW"/>
</dbReference>
<keyword evidence="3" id="KW-0813">Transport</keyword>
<proteinExistence type="inferred from homology"/>
<evidence type="ECO:0000256" key="10">
    <source>
        <dbReference type="ARBA" id="ARBA00023201"/>
    </source>
</evidence>
<keyword evidence="6 12" id="KW-1133">Transmembrane helix</keyword>
<dbReference type="PANTHER" id="PTHR42985">
    <property type="entry name" value="SODIUM-COUPLED MONOCARBOXYLATE TRANSPORTER"/>
    <property type="match status" value="1"/>
</dbReference>
<evidence type="ECO:0000256" key="12">
    <source>
        <dbReference type="SAM" id="Phobius"/>
    </source>
</evidence>